<dbReference type="PANTHER" id="PTHR30182:SF12">
    <property type="entry name" value="L-SERINE DEHYDRATASE, BETA CHAIN-RELATED"/>
    <property type="match status" value="1"/>
</dbReference>
<dbReference type="InterPro" id="IPR051318">
    <property type="entry name" value="Fe-S_L-Ser"/>
</dbReference>
<dbReference type="RefSeq" id="WP_099520536.1">
    <property type="nucleotide sequence ID" value="NZ_CP016808.1"/>
</dbReference>
<dbReference type="GO" id="GO:0046872">
    <property type="term" value="F:metal ion binding"/>
    <property type="evidence" value="ECO:0007669"/>
    <property type="project" value="UniProtKB-UniRule"/>
</dbReference>
<evidence type="ECO:0000313" key="14">
    <source>
        <dbReference type="EMBL" id="ANY69503.1"/>
    </source>
</evidence>
<keyword evidence="5 11" id="KW-0004">4Fe-4S</keyword>
<dbReference type="PIRSF" id="PIRSF036692">
    <property type="entry name" value="SDH_B"/>
    <property type="match status" value="1"/>
</dbReference>
<evidence type="ECO:0000256" key="12">
    <source>
        <dbReference type="RuleBase" id="RU366059"/>
    </source>
</evidence>
<accession>A0A1B2DP69</accession>
<evidence type="ECO:0000256" key="4">
    <source>
        <dbReference type="ARBA" id="ARBA00022432"/>
    </source>
</evidence>
<dbReference type="Gene3D" id="3.30.1330.90">
    <property type="entry name" value="D-3-phosphoglycerate dehydrogenase, domain 3"/>
    <property type="match status" value="1"/>
</dbReference>
<evidence type="ECO:0000256" key="5">
    <source>
        <dbReference type="ARBA" id="ARBA00022485"/>
    </source>
</evidence>
<dbReference type="SUPFAM" id="SSF55021">
    <property type="entry name" value="ACT-like"/>
    <property type="match status" value="1"/>
</dbReference>
<comment type="catalytic activity">
    <reaction evidence="10 11 12">
        <text>L-serine = pyruvate + NH4(+)</text>
        <dbReference type="Rhea" id="RHEA:19169"/>
        <dbReference type="ChEBI" id="CHEBI:15361"/>
        <dbReference type="ChEBI" id="CHEBI:28938"/>
        <dbReference type="ChEBI" id="CHEBI:33384"/>
        <dbReference type="EC" id="4.3.1.17"/>
    </reaction>
</comment>
<dbReference type="AlphaFoldDB" id="A0A1B2DP69"/>
<evidence type="ECO:0000256" key="9">
    <source>
        <dbReference type="ARBA" id="ARBA00023239"/>
    </source>
</evidence>
<dbReference type="PANTHER" id="PTHR30182">
    <property type="entry name" value="L-SERINE DEHYDRATASE"/>
    <property type="match status" value="1"/>
</dbReference>
<feature type="domain" description="ACT" evidence="13">
    <location>
        <begin position="148"/>
        <end position="224"/>
    </location>
</feature>
<dbReference type="NCBIfam" id="TIGR00719">
    <property type="entry name" value="sda_beta"/>
    <property type="match status" value="1"/>
</dbReference>
<reference evidence="14" key="1">
    <citation type="submission" date="2016-08" db="EMBL/GenBank/DDBJ databases">
        <title>Complete Genome Seqeunce of Paenibacillus sp. BIHB 4019 from tea rhizoplane.</title>
        <authorList>
            <person name="Thakur R."/>
            <person name="Swarnkar M.K."/>
            <person name="Gulati A."/>
        </authorList>
    </citation>
    <scope>NUCLEOTIDE SEQUENCE [LARGE SCALE GENOMIC DNA]</scope>
    <source>
        <strain evidence="14">BIHB4019</strain>
    </source>
</reference>
<dbReference type="GO" id="GO:0003941">
    <property type="term" value="F:L-serine ammonia-lyase activity"/>
    <property type="evidence" value="ECO:0007669"/>
    <property type="project" value="UniProtKB-UniRule"/>
</dbReference>
<keyword evidence="4 11" id="KW-0312">Gluconeogenesis</keyword>
<evidence type="ECO:0000256" key="11">
    <source>
        <dbReference type="PIRNR" id="PIRNR036692"/>
    </source>
</evidence>
<evidence type="ECO:0000259" key="13">
    <source>
        <dbReference type="PROSITE" id="PS51671"/>
    </source>
</evidence>
<dbReference type="EMBL" id="CP016808">
    <property type="protein sequence ID" value="ANY69503.1"/>
    <property type="molecule type" value="Genomic_DNA"/>
</dbReference>
<evidence type="ECO:0000256" key="1">
    <source>
        <dbReference type="ARBA" id="ARBA00001966"/>
    </source>
</evidence>
<evidence type="ECO:0000256" key="6">
    <source>
        <dbReference type="ARBA" id="ARBA00022723"/>
    </source>
</evidence>
<dbReference type="Pfam" id="PF03315">
    <property type="entry name" value="SDH_beta"/>
    <property type="match status" value="1"/>
</dbReference>
<evidence type="ECO:0000256" key="2">
    <source>
        <dbReference type="ARBA" id="ARBA00004742"/>
    </source>
</evidence>
<evidence type="ECO:0000256" key="10">
    <source>
        <dbReference type="ARBA" id="ARBA00049406"/>
    </source>
</evidence>
<keyword evidence="8 11" id="KW-0411">Iron-sulfur</keyword>
<sequence length="224" mass="24026">MRFKNVFSIIGPAMVGPSSSHTAGAVRIGRVARQLLGTVPNKAAIKLYGSFAETYQGHGTDLALAAGLLDYDTDDARIRHSLKDAWSSGVEINFSLGVGHVPHPNTARVELWAGDRYAEIVGASIGGGNIMIHQMNGFDVQCTGEFPTLVLLHGDFPGVLSGITHVLCEDGINIGYMDVDRKARNGEAMTVIEADTKITAAMQLKIQQLPHMIKSSVIDLTLRS</sequence>
<dbReference type="UniPathway" id="UPA00138"/>
<dbReference type="CDD" id="cd04903">
    <property type="entry name" value="ACT_LSD"/>
    <property type="match status" value="1"/>
</dbReference>
<name>A0A1B2DP69_9BACL</name>
<evidence type="ECO:0000256" key="3">
    <source>
        <dbReference type="ARBA" id="ARBA00008636"/>
    </source>
</evidence>
<keyword evidence="6 11" id="KW-0479">Metal-binding</keyword>
<dbReference type="InterPro" id="IPR002912">
    <property type="entry name" value="ACT_dom"/>
</dbReference>
<dbReference type="InterPro" id="IPR029009">
    <property type="entry name" value="ASB_dom_sf"/>
</dbReference>
<dbReference type="InterPro" id="IPR045865">
    <property type="entry name" value="ACT-like_dom_sf"/>
</dbReference>
<comment type="similarity">
    <text evidence="3 11 12">Belongs to the iron-sulfur dependent L-serine dehydratase family.</text>
</comment>
<comment type="cofactor">
    <cofactor evidence="1 12">
        <name>[4Fe-4S] cluster</name>
        <dbReference type="ChEBI" id="CHEBI:49883"/>
    </cofactor>
</comment>
<dbReference type="GO" id="GO:0006094">
    <property type="term" value="P:gluconeogenesis"/>
    <property type="evidence" value="ECO:0007669"/>
    <property type="project" value="UniProtKB-UniRule"/>
</dbReference>
<organism evidence="14">
    <name type="scientific">Paenibacillus sp. BIHB 4019</name>
    <dbReference type="NCBI Taxonomy" id="1870819"/>
    <lineage>
        <taxon>Bacteria</taxon>
        <taxon>Bacillati</taxon>
        <taxon>Bacillota</taxon>
        <taxon>Bacilli</taxon>
        <taxon>Bacillales</taxon>
        <taxon>Paenibacillaceae</taxon>
        <taxon>Paenibacillus</taxon>
    </lineage>
</organism>
<keyword evidence="7 11" id="KW-0408">Iron</keyword>
<dbReference type="InterPro" id="IPR005131">
    <property type="entry name" value="Ser_deHydtase_bsu"/>
</dbReference>
<dbReference type="InterPro" id="IPR004643">
    <property type="entry name" value="Fe-S_L-Ser_bsu"/>
</dbReference>
<dbReference type="Gene3D" id="3.30.70.260">
    <property type="match status" value="1"/>
</dbReference>
<protein>
    <recommendedName>
        <fullName evidence="11">L-serine deaminase</fullName>
    </recommendedName>
</protein>
<evidence type="ECO:0000256" key="7">
    <source>
        <dbReference type="ARBA" id="ARBA00023004"/>
    </source>
</evidence>
<dbReference type="PROSITE" id="PS51671">
    <property type="entry name" value="ACT"/>
    <property type="match status" value="1"/>
</dbReference>
<dbReference type="GO" id="GO:0051539">
    <property type="term" value="F:4 iron, 4 sulfur cluster binding"/>
    <property type="evidence" value="ECO:0007669"/>
    <property type="project" value="UniProtKB-UniRule"/>
</dbReference>
<evidence type="ECO:0000256" key="8">
    <source>
        <dbReference type="ARBA" id="ARBA00023014"/>
    </source>
</evidence>
<gene>
    <name evidence="14" type="ORF">BBD42_25725</name>
</gene>
<keyword evidence="9 11" id="KW-0456">Lyase</keyword>
<comment type="pathway">
    <text evidence="2 11">Carbohydrate biosynthesis; gluconeogenesis.</text>
</comment>
<dbReference type="SUPFAM" id="SSF143548">
    <property type="entry name" value="Serine metabolism enzymes domain"/>
    <property type="match status" value="1"/>
</dbReference>
<proteinExistence type="inferred from homology"/>